<dbReference type="PROSITE" id="PS01187">
    <property type="entry name" value="EGF_CA"/>
    <property type="match status" value="1"/>
</dbReference>
<keyword evidence="4" id="KW-1015">Disulfide bond</keyword>
<gene>
    <name evidence="7" type="ORF">PEVE_00027879</name>
</gene>
<evidence type="ECO:0000256" key="4">
    <source>
        <dbReference type="ARBA" id="ARBA00023157"/>
    </source>
</evidence>
<dbReference type="InterPro" id="IPR001881">
    <property type="entry name" value="EGF-like_Ca-bd_dom"/>
</dbReference>
<evidence type="ECO:0000313" key="8">
    <source>
        <dbReference type="Proteomes" id="UP001159427"/>
    </source>
</evidence>
<evidence type="ECO:0000256" key="5">
    <source>
        <dbReference type="PROSITE-ProRule" id="PRU00076"/>
    </source>
</evidence>
<comment type="caution">
    <text evidence="7">The sequence shown here is derived from an EMBL/GenBank/DDBJ whole genome shotgun (WGS) entry which is preliminary data.</text>
</comment>
<dbReference type="PROSITE" id="PS50026">
    <property type="entry name" value="EGF_3"/>
    <property type="match status" value="1"/>
</dbReference>
<protein>
    <recommendedName>
        <fullName evidence="6">EGF-like domain-containing protein</fullName>
    </recommendedName>
</protein>
<feature type="domain" description="EGF-like" evidence="6">
    <location>
        <begin position="72"/>
        <end position="112"/>
    </location>
</feature>
<dbReference type="InterPro" id="IPR024731">
    <property type="entry name" value="NELL2-like_EGF"/>
</dbReference>
<dbReference type="CDD" id="cd00054">
    <property type="entry name" value="EGF_CA"/>
    <property type="match status" value="1"/>
</dbReference>
<evidence type="ECO:0000313" key="7">
    <source>
        <dbReference type="EMBL" id="CAH3026032.1"/>
    </source>
</evidence>
<keyword evidence="1 5" id="KW-0245">EGF-like domain</keyword>
<dbReference type="PROSITE" id="PS01186">
    <property type="entry name" value="EGF_2"/>
    <property type="match status" value="1"/>
</dbReference>
<dbReference type="SUPFAM" id="SSF57196">
    <property type="entry name" value="EGF/Laminin"/>
    <property type="match status" value="1"/>
</dbReference>
<evidence type="ECO:0000256" key="2">
    <source>
        <dbReference type="ARBA" id="ARBA00022729"/>
    </source>
</evidence>
<dbReference type="InterPro" id="IPR018097">
    <property type="entry name" value="EGF_Ca-bd_CS"/>
</dbReference>
<dbReference type="PROSITE" id="PS00010">
    <property type="entry name" value="ASX_HYDROXYL"/>
    <property type="match status" value="1"/>
</dbReference>
<evidence type="ECO:0000256" key="3">
    <source>
        <dbReference type="ARBA" id="ARBA00022737"/>
    </source>
</evidence>
<name>A0ABN8M8U6_9CNID</name>
<evidence type="ECO:0000256" key="1">
    <source>
        <dbReference type="ARBA" id="ARBA00022536"/>
    </source>
</evidence>
<dbReference type="Gene3D" id="2.10.25.10">
    <property type="entry name" value="Laminin"/>
    <property type="match status" value="1"/>
</dbReference>
<organism evidence="7 8">
    <name type="scientific">Porites evermanni</name>
    <dbReference type="NCBI Taxonomy" id="104178"/>
    <lineage>
        <taxon>Eukaryota</taxon>
        <taxon>Metazoa</taxon>
        <taxon>Cnidaria</taxon>
        <taxon>Anthozoa</taxon>
        <taxon>Hexacorallia</taxon>
        <taxon>Scleractinia</taxon>
        <taxon>Fungiina</taxon>
        <taxon>Poritidae</taxon>
        <taxon>Porites</taxon>
    </lineage>
</organism>
<accession>A0ABN8M8U6</accession>
<reference evidence="7 8" key="1">
    <citation type="submission" date="2022-05" db="EMBL/GenBank/DDBJ databases">
        <authorList>
            <consortium name="Genoscope - CEA"/>
            <person name="William W."/>
        </authorList>
    </citation>
    <scope>NUCLEOTIDE SEQUENCE [LARGE SCALE GENOMIC DNA]</scope>
</reference>
<evidence type="ECO:0000259" key="6">
    <source>
        <dbReference type="PROSITE" id="PS50026"/>
    </source>
</evidence>
<dbReference type="Proteomes" id="UP001159427">
    <property type="component" value="Unassembled WGS sequence"/>
</dbReference>
<dbReference type="InterPro" id="IPR000742">
    <property type="entry name" value="EGF"/>
</dbReference>
<keyword evidence="2" id="KW-0732">Signal</keyword>
<proteinExistence type="predicted"/>
<dbReference type="Pfam" id="PF12947">
    <property type="entry name" value="EGF_3"/>
    <property type="match status" value="1"/>
</dbReference>
<dbReference type="SMART" id="SM00179">
    <property type="entry name" value="EGF_CA"/>
    <property type="match status" value="1"/>
</dbReference>
<comment type="caution">
    <text evidence="5">Lacks conserved residue(s) required for the propagation of feature annotation.</text>
</comment>
<sequence length="122" mass="13600">MRNLPVLGMKSDRVRKDCFKVGNGLTFKEVRDMATGNNNEKQIAKILCGFLWSLREIKIGLSDESLYLFLPDVDECNDGSHDCHSDANCKNTAGYFTCNCKDGYSGDGRNCTGKDQLMLECS</sequence>
<dbReference type="EMBL" id="CALNXI010000385">
    <property type="protein sequence ID" value="CAH3026032.1"/>
    <property type="molecule type" value="Genomic_DNA"/>
</dbReference>
<dbReference type="PANTHER" id="PTHR24039">
    <property type="entry name" value="FIBRILLIN-RELATED"/>
    <property type="match status" value="1"/>
</dbReference>
<keyword evidence="8" id="KW-1185">Reference proteome</keyword>
<dbReference type="InterPro" id="IPR000152">
    <property type="entry name" value="EGF-type_Asp/Asn_hydroxyl_site"/>
</dbReference>
<keyword evidence="3" id="KW-0677">Repeat</keyword>